<evidence type="ECO:0000259" key="10">
    <source>
        <dbReference type="Pfam" id="PF05649"/>
    </source>
</evidence>
<evidence type="ECO:0000256" key="6">
    <source>
        <dbReference type="ARBA" id="ARBA00022833"/>
    </source>
</evidence>
<dbReference type="RefSeq" id="WP_206717722.1">
    <property type="nucleotide sequence ID" value="NZ_CP071091.1"/>
</dbReference>
<keyword evidence="12" id="KW-1185">Reference proteome</keyword>
<evidence type="ECO:0000256" key="3">
    <source>
        <dbReference type="ARBA" id="ARBA00022670"/>
    </source>
</evidence>
<evidence type="ECO:0000256" key="5">
    <source>
        <dbReference type="ARBA" id="ARBA00022801"/>
    </source>
</evidence>
<dbReference type="Proteomes" id="UP000663090">
    <property type="component" value="Chromosome"/>
</dbReference>
<keyword evidence="3" id="KW-0645">Protease</keyword>
<dbReference type="Pfam" id="PF01431">
    <property type="entry name" value="Peptidase_M13"/>
    <property type="match status" value="1"/>
</dbReference>
<proteinExistence type="inferred from homology"/>
<evidence type="ECO:0000256" key="1">
    <source>
        <dbReference type="ARBA" id="ARBA00001947"/>
    </source>
</evidence>
<name>A0ABX7NEN5_9BACT</name>
<dbReference type="InterPro" id="IPR018497">
    <property type="entry name" value="Peptidase_M13_C"/>
</dbReference>
<dbReference type="PANTHER" id="PTHR11733">
    <property type="entry name" value="ZINC METALLOPROTEASE FAMILY M13 NEPRILYSIN-RELATED"/>
    <property type="match status" value="1"/>
</dbReference>
<gene>
    <name evidence="11" type="ORF">JY572_08325</name>
</gene>
<keyword evidence="7" id="KW-0482">Metalloprotease</keyword>
<sequence length="719" mass="79625">MSPKKFLAHRAWATHALGTLLLTGCASSPQPAPTPETPPAAEAAPVAQAAPAPAPWSVPVAESLSAEAVRALGVELKNLDASVRPQDDFYQFVNGTWLKTTPIPADRARYGTFIELADKAELALRTIIEEAAAAKDRKAGTTPQKVGDLYNSFMDTKRIESLGLKPIAGELSRVRKLKSKDQLPELFAELQRDGVQTPFSLFVGQDQKQATRYIAYFSQGGLGLPDKDYYSNQEPKFVEIRAAYVAYIEKLLTLAGEKDAKKAAQDILAFETALADKSWTRVKSRDREATYNLKSIAELETLSKGFPWGRFFKAAGAQSTPAIIVRQPDFFESLAGIIDTTPVPVIKQYLAFKVVSARAPLLSSAFEQASFEFNGKTLQGLQENRPRWKRGVASVDEALGEAVGQLYVERHFSPASKERMKVLVSNLREAFRVGIDGLPWMSATTKAQAQDKLAKFNVKIGYPDKWRDYSKLQIVATDLVGNMRRSDAFEFQRMVNKLGKPIDRDEWGMTPQLVNAYYSPTMNEIVFPAAILQPPFFNPEADDATNYGAIGGVIGHEISHGFDDQGSRSDGDGNLRNWWTDEDKKGFESRTSVLVAQYSGFSPLESMKVNGELTLGENIGDLSGLTVAYQAYNLSLKGQQAPSIAGFTGAQRFFLGWAQVWRGLYRDETMRQLLLTDSHSPPMYRVNGVVRNMPEFYEAFGVKQGDAGWLPPEQRVKIW</sequence>
<keyword evidence="6" id="KW-0862">Zinc</keyword>
<keyword evidence="4" id="KW-0479">Metal-binding</keyword>
<evidence type="ECO:0000256" key="8">
    <source>
        <dbReference type="SAM" id="MobiDB-lite"/>
    </source>
</evidence>
<evidence type="ECO:0000259" key="9">
    <source>
        <dbReference type="Pfam" id="PF01431"/>
    </source>
</evidence>
<dbReference type="PROSITE" id="PS51257">
    <property type="entry name" value="PROKAR_LIPOPROTEIN"/>
    <property type="match status" value="1"/>
</dbReference>
<comment type="cofactor">
    <cofactor evidence="1">
        <name>Zn(2+)</name>
        <dbReference type="ChEBI" id="CHEBI:29105"/>
    </cofactor>
</comment>
<keyword evidence="5" id="KW-0378">Hydrolase</keyword>
<accession>A0ABX7NEN5</accession>
<evidence type="ECO:0000256" key="4">
    <source>
        <dbReference type="ARBA" id="ARBA00022723"/>
    </source>
</evidence>
<dbReference type="Pfam" id="PF05649">
    <property type="entry name" value="Peptidase_M13_N"/>
    <property type="match status" value="1"/>
</dbReference>
<feature type="domain" description="Peptidase M13 N-terminal" evidence="10">
    <location>
        <begin position="85"/>
        <end position="463"/>
    </location>
</feature>
<dbReference type="PANTHER" id="PTHR11733:SF167">
    <property type="entry name" value="FI17812P1-RELATED"/>
    <property type="match status" value="1"/>
</dbReference>
<dbReference type="PRINTS" id="PR00786">
    <property type="entry name" value="NEPRILYSIN"/>
</dbReference>
<evidence type="ECO:0000313" key="12">
    <source>
        <dbReference type="Proteomes" id="UP000663090"/>
    </source>
</evidence>
<dbReference type="InterPro" id="IPR024079">
    <property type="entry name" value="MetalloPept_cat_dom_sf"/>
</dbReference>
<dbReference type="PROSITE" id="PS51885">
    <property type="entry name" value="NEPRILYSIN"/>
    <property type="match status" value="1"/>
</dbReference>
<dbReference type="EMBL" id="CP071091">
    <property type="protein sequence ID" value="QSQ16042.1"/>
    <property type="molecule type" value="Genomic_DNA"/>
</dbReference>
<evidence type="ECO:0000256" key="7">
    <source>
        <dbReference type="ARBA" id="ARBA00023049"/>
    </source>
</evidence>
<evidence type="ECO:0000313" key="11">
    <source>
        <dbReference type="EMBL" id="QSQ16042.1"/>
    </source>
</evidence>
<feature type="domain" description="Peptidase M13 C-terminal" evidence="9">
    <location>
        <begin position="515"/>
        <end position="715"/>
    </location>
</feature>
<dbReference type="InterPro" id="IPR000718">
    <property type="entry name" value="Peptidase_M13"/>
</dbReference>
<feature type="compositionally biased region" description="Low complexity" evidence="8">
    <location>
        <begin position="39"/>
        <end position="48"/>
    </location>
</feature>
<feature type="region of interest" description="Disordered" evidence="8">
    <location>
        <begin position="27"/>
        <end position="48"/>
    </location>
</feature>
<dbReference type="InterPro" id="IPR008753">
    <property type="entry name" value="Peptidase_M13_N"/>
</dbReference>
<organism evidence="11 12">
    <name type="scientific">Myxococcus landrumensis</name>
    <dbReference type="NCBI Taxonomy" id="2813577"/>
    <lineage>
        <taxon>Bacteria</taxon>
        <taxon>Pseudomonadati</taxon>
        <taxon>Myxococcota</taxon>
        <taxon>Myxococcia</taxon>
        <taxon>Myxococcales</taxon>
        <taxon>Cystobacterineae</taxon>
        <taxon>Myxococcaceae</taxon>
        <taxon>Myxococcus</taxon>
    </lineage>
</organism>
<reference evidence="11 12" key="1">
    <citation type="submission" date="2021-02" db="EMBL/GenBank/DDBJ databases">
        <title>De Novo genome assembly of isolated myxobacteria.</title>
        <authorList>
            <person name="Stevens D.C."/>
        </authorList>
    </citation>
    <scope>NUCLEOTIDE SEQUENCE [LARGE SCALE GENOMIC DNA]</scope>
    <source>
        <strain evidence="11 12">SCHIC003</strain>
    </source>
</reference>
<dbReference type="Gene3D" id="3.40.390.10">
    <property type="entry name" value="Collagenase (Catalytic Domain)"/>
    <property type="match status" value="1"/>
</dbReference>
<comment type="similarity">
    <text evidence="2">Belongs to the peptidase M13 family.</text>
</comment>
<dbReference type="CDD" id="cd08662">
    <property type="entry name" value="M13"/>
    <property type="match status" value="1"/>
</dbReference>
<evidence type="ECO:0000256" key="2">
    <source>
        <dbReference type="ARBA" id="ARBA00007357"/>
    </source>
</evidence>
<dbReference type="SUPFAM" id="SSF55486">
    <property type="entry name" value="Metalloproteases ('zincins'), catalytic domain"/>
    <property type="match status" value="1"/>
</dbReference>
<protein>
    <submittedName>
        <fullName evidence="11">Peptidase M13</fullName>
    </submittedName>
</protein>
<dbReference type="InterPro" id="IPR042089">
    <property type="entry name" value="Peptidase_M13_dom_2"/>
</dbReference>
<dbReference type="Gene3D" id="1.10.1380.10">
    <property type="entry name" value="Neutral endopeptidase , domain2"/>
    <property type="match status" value="1"/>
</dbReference>